<feature type="domain" description="Aldehyde dehydrogenase" evidence="3">
    <location>
        <begin position="21"/>
        <end position="475"/>
    </location>
</feature>
<evidence type="ECO:0000256" key="2">
    <source>
        <dbReference type="ARBA" id="ARBA00023002"/>
    </source>
</evidence>
<gene>
    <name evidence="4" type="ORF">GGR39_002065</name>
</gene>
<dbReference type="EC" id="1.2.1.20" evidence="4"/>
<dbReference type="EC" id="1.2.1.16" evidence="4"/>
<name>A0A7W6C405_9SPHN</name>
<dbReference type="InterPro" id="IPR016163">
    <property type="entry name" value="Ald_DH_C"/>
</dbReference>
<protein>
    <submittedName>
        <fullName evidence="4">Succinate-semialdehyde dehydrogenase/glutarate-semialdehyde dehydrogenase</fullName>
        <ecNumber evidence="4">1.2.1.16</ecNumber>
        <ecNumber evidence="4">1.2.1.20</ecNumber>
        <ecNumber evidence="4">1.2.1.79</ecNumber>
    </submittedName>
</protein>
<dbReference type="SUPFAM" id="SSF53720">
    <property type="entry name" value="ALDH-like"/>
    <property type="match status" value="1"/>
</dbReference>
<dbReference type="CDD" id="cd07103">
    <property type="entry name" value="ALDH_F5_SSADH_GabD"/>
    <property type="match status" value="1"/>
</dbReference>
<proteinExistence type="inferred from homology"/>
<dbReference type="GO" id="GO:0102810">
    <property type="term" value="F:glutarate-semialdehyde dehydrogenase (NADP+) activity"/>
    <property type="evidence" value="ECO:0007669"/>
    <property type="project" value="UniProtKB-EC"/>
</dbReference>
<dbReference type="AlphaFoldDB" id="A0A7W6C405"/>
<evidence type="ECO:0000313" key="4">
    <source>
        <dbReference type="EMBL" id="MBB3940408.1"/>
    </source>
</evidence>
<organism evidence="4 5">
    <name type="scientific">Novosphingobium fluoreni</name>
    <dbReference type="NCBI Taxonomy" id="1391222"/>
    <lineage>
        <taxon>Bacteria</taxon>
        <taxon>Pseudomonadati</taxon>
        <taxon>Pseudomonadota</taxon>
        <taxon>Alphaproteobacteria</taxon>
        <taxon>Sphingomonadales</taxon>
        <taxon>Sphingomonadaceae</taxon>
        <taxon>Novosphingobium</taxon>
    </lineage>
</organism>
<dbReference type="EC" id="1.2.1.79" evidence="4"/>
<dbReference type="Proteomes" id="UP000561459">
    <property type="component" value="Unassembled WGS sequence"/>
</dbReference>
<dbReference type="PANTHER" id="PTHR43353">
    <property type="entry name" value="SUCCINATE-SEMIALDEHYDE DEHYDROGENASE, MITOCHONDRIAL"/>
    <property type="match status" value="1"/>
</dbReference>
<dbReference type="Pfam" id="PF00171">
    <property type="entry name" value="Aldedh"/>
    <property type="match status" value="1"/>
</dbReference>
<evidence type="ECO:0000313" key="5">
    <source>
        <dbReference type="Proteomes" id="UP000561459"/>
    </source>
</evidence>
<dbReference type="GO" id="GO:0004777">
    <property type="term" value="F:succinate-semialdehyde dehydrogenase (NAD+) activity"/>
    <property type="evidence" value="ECO:0007669"/>
    <property type="project" value="TreeGrafter"/>
</dbReference>
<evidence type="ECO:0000259" key="3">
    <source>
        <dbReference type="Pfam" id="PF00171"/>
    </source>
</evidence>
<dbReference type="PANTHER" id="PTHR43353:SF6">
    <property type="entry name" value="CYTOPLASMIC ALDEHYDE DEHYDROGENASE (EUROFUNG)"/>
    <property type="match status" value="1"/>
</dbReference>
<accession>A0A7W6C405</accession>
<sequence>MTEYTTLGLYIDGRFITSGAGRKSEPVFDPATDEVLAELPHATSAELDEAVSAAERAFPAWRAKSALERSDIMRRAAGLLRDRMDHLCRVMTLEQGKPLAESRGEWVHACEILEWCAEEGRRVYGRIVPSRMPGLDHLVLSEPVGPAAVFTPWNFPALTPARKLAAGLAAGCPVILKASEETPGSAVEIVRALHEAGLPAGCAQLVFGVPSEVSEQLILAPAIRKVSFTGSTQVGRHLMKLAAEGPKRTTMELGGNGPVIVFSDADYDRTIKTLAAGKFRNAGQVCVSPARFFVHESLIDRFTQDLAAHAAGISVGSGLAADSVMGPLANGRRVEAMERFIADAEDRGGTIRAGGKRTGNAGNFFQPTVVTGLGGDALLFSEECFGPIMPIAPFSTVDEAIEKANSVAAGLAGYAFTTSLDTAQTAMHRIRTGMVGLNTLTISTPETPFGGVGESGHGSEGGMEGLQAYLDTKLVSLA</sequence>
<dbReference type="Gene3D" id="3.40.309.10">
    <property type="entry name" value="Aldehyde Dehydrogenase, Chain A, domain 2"/>
    <property type="match status" value="1"/>
</dbReference>
<dbReference type="EMBL" id="JACIDY010000004">
    <property type="protein sequence ID" value="MBB3940408.1"/>
    <property type="molecule type" value="Genomic_DNA"/>
</dbReference>
<comment type="caution">
    <text evidence="4">The sequence shown here is derived from an EMBL/GenBank/DDBJ whole genome shotgun (WGS) entry which is preliminary data.</text>
</comment>
<dbReference type="InterPro" id="IPR015590">
    <property type="entry name" value="Aldehyde_DH_dom"/>
</dbReference>
<dbReference type="GO" id="GO:0009450">
    <property type="term" value="P:gamma-aminobutyric acid catabolic process"/>
    <property type="evidence" value="ECO:0007669"/>
    <property type="project" value="TreeGrafter"/>
</dbReference>
<dbReference type="InterPro" id="IPR016161">
    <property type="entry name" value="Ald_DH/histidinol_DH"/>
</dbReference>
<dbReference type="InterPro" id="IPR050740">
    <property type="entry name" value="Aldehyde_DH_Superfamily"/>
</dbReference>
<dbReference type="Gene3D" id="3.40.605.10">
    <property type="entry name" value="Aldehyde Dehydrogenase, Chain A, domain 1"/>
    <property type="match status" value="1"/>
</dbReference>
<evidence type="ECO:0000256" key="1">
    <source>
        <dbReference type="ARBA" id="ARBA00009986"/>
    </source>
</evidence>
<dbReference type="GO" id="GO:0036243">
    <property type="term" value="F:succinate-semialdehyde dehydrogenase (NADP+) activity"/>
    <property type="evidence" value="ECO:0007669"/>
    <property type="project" value="UniProtKB-EC"/>
</dbReference>
<dbReference type="RefSeq" id="WP_183617022.1">
    <property type="nucleotide sequence ID" value="NZ_JACIDY010000004.1"/>
</dbReference>
<reference evidence="4 5" key="1">
    <citation type="submission" date="2020-08" db="EMBL/GenBank/DDBJ databases">
        <title>Genomic Encyclopedia of Type Strains, Phase IV (KMG-IV): sequencing the most valuable type-strain genomes for metagenomic binning, comparative biology and taxonomic classification.</title>
        <authorList>
            <person name="Goeker M."/>
        </authorList>
    </citation>
    <scope>NUCLEOTIDE SEQUENCE [LARGE SCALE GENOMIC DNA]</scope>
    <source>
        <strain evidence="4 5">DSM 27568</strain>
    </source>
</reference>
<keyword evidence="2 4" id="KW-0560">Oxidoreductase</keyword>
<dbReference type="InterPro" id="IPR016162">
    <property type="entry name" value="Ald_DH_N"/>
</dbReference>
<comment type="similarity">
    <text evidence="1">Belongs to the aldehyde dehydrogenase family.</text>
</comment>
<dbReference type="FunFam" id="3.40.605.10:FF:000007">
    <property type="entry name" value="NAD/NADP-dependent betaine aldehyde dehydrogenase"/>
    <property type="match status" value="1"/>
</dbReference>
<keyword evidence="5" id="KW-1185">Reference proteome</keyword>